<dbReference type="VEuPathDB" id="FungiDB:DIURU_005562"/>
<dbReference type="Proteomes" id="UP000449547">
    <property type="component" value="Unassembled WGS sequence"/>
</dbReference>
<organism evidence="1 2">
    <name type="scientific">Diutina rugosa</name>
    <name type="common">Yeast</name>
    <name type="synonym">Candida rugosa</name>
    <dbReference type="NCBI Taxonomy" id="5481"/>
    <lineage>
        <taxon>Eukaryota</taxon>
        <taxon>Fungi</taxon>
        <taxon>Dikarya</taxon>
        <taxon>Ascomycota</taxon>
        <taxon>Saccharomycotina</taxon>
        <taxon>Pichiomycetes</taxon>
        <taxon>Debaryomycetaceae</taxon>
        <taxon>Diutina</taxon>
    </lineage>
</organism>
<dbReference type="GeneID" id="54784213"/>
<keyword evidence="2" id="KW-1185">Reference proteome</keyword>
<name>A0A642UCQ7_DIURU</name>
<dbReference type="RefSeq" id="XP_034009618.1">
    <property type="nucleotide sequence ID" value="XM_034158558.1"/>
</dbReference>
<sequence>MAFDGGVYDTPIFSPYASDTPATVFESPADGDPKPEFAAASAAVAAPAGVAPVHSVGINMDTVAQVKRAMAETSGLISLYTTLKTTYLKLCKEFNYLLQLFKENERVKMELIKENNQLRQTVAELLSRQPEPGSG</sequence>
<dbReference type="EMBL" id="SWFT01000162">
    <property type="protein sequence ID" value="KAA8896822.1"/>
    <property type="molecule type" value="Genomic_DNA"/>
</dbReference>
<accession>A0A642UCQ7</accession>
<dbReference type="OrthoDB" id="4088185at2759"/>
<proteinExistence type="predicted"/>
<dbReference type="AlphaFoldDB" id="A0A642UCQ7"/>
<reference evidence="1 2" key="1">
    <citation type="submission" date="2019-07" db="EMBL/GenBank/DDBJ databases">
        <title>Genome assembly of two rare yeast pathogens: Diutina rugosa and Trichomonascus ciferrii.</title>
        <authorList>
            <person name="Mixao V."/>
            <person name="Saus E."/>
            <person name="Hansen A."/>
            <person name="Lass-Flor C."/>
            <person name="Gabaldon T."/>
        </authorList>
    </citation>
    <scope>NUCLEOTIDE SEQUENCE [LARGE SCALE GENOMIC DNA]</scope>
    <source>
        <strain evidence="1 2">CBS 613</strain>
    </source>
</reference>
<protein>
    <submittedName>
        <fullName evidence="1">Uncharacterized protein</fullName>
    </submittedName>
</protein>
<evidence type="ECO:0000313" key="1">
    <source>
        <dbReference type="EMBL" id="KAA8896822.1"/>
    </source>
</evidence>
<evidence type="ECO:0000313" key="2">
    <source>
        <dbReference type="Proteomes" id="UP000449547"/>
    </source>
</evidence>
<comment type="caution">
    <text evidence="1">The sequence shown here is derived from an EMBL/GenBank/DDBJ whole genome shotgun (WGS) entry which is preliminary data.</text>
</comment>
<gene>
    <name evidence="1" type="ORF">DIURU_005562</name>
</gene>